<protein>
    <submittedName>
        <fullName evidence="1">Uncharacterized protein</fullName>
    </submittedName>
</protein>
<dbReference type="Proteomes" id="UP000287651">
    <property type="component" value="Unassembled WGS sequence"/>
</dbReference>
<evidence type="ECO:0000313" key="2">
    <source>
        <dbReference type="Proteomes" id="UP000287651"/>
    </source>
</evidence>
<reference evidence="1 2" key="1">
    <citation type="journal article" date="2014" name="Agronomy (Basel)">
        <title>A Draft Genome Sequence for Ensete ventricosum, the Drought-Tolerant Tree Against Hunger.</title>
        <authorList>
            <person name="Harrison J."/>
            <person name="Moore K.A."/>
            <person name="Paszkiewicz K."/>
            <person name="Jones T."/>
            <person name="Grant M."/>
            <person name="Ambacheew D."/>
            <person name="Muzemil S."/>
            <person name="Studholme D.J."/>
        </authorList>
    </citation>
    <scope>NUCLEOTIDE SEQUENCE [LARGE SCALE GENOMIC DNA]</scope>
</reference>
<proteinExistence type="predicted"/>
<gene>
    <name evidence="1" type="ORF">B296_00028425</name>
</gene>
<organism evidence="1 2">
    <name type="scientific">Ensete ventricosum</name>
    <name type="common">Abyssinian banana</name>
    <name type="synonym">Musa ensete</name>
    <dbReference type="NCBI Taxonomy" id="4639"/>
    <lineage>
        <taxon>Eukaryota</taxon>
        <taxon>Viridiplantae</taxon>
        <taxon>Streptophyta</taxon>
        <taxon>Embryophyta</taxon>
        <taxon>Tracheophyta</taxon>
        <taxon>Spermatophyta</taxon>
        <taxon>Magnoliopsida</taxon>
        <taxon>Liliopsida</taxon>
        <taxon>Zingiberales</taxon>
        <taxon>Musaceae</taxon>
        <taxon>Ensete</taxon>
    </lineage>
</organism>
<sequence>MEGALGFGSTSQRLARQISGREEMPRLESAASSCKKVGSGGIPDMTSPTVKLVQLLILRSLYSVELWRVDLAHLTRVRSVVRLLTPPCLCQTSSTVLCRVDHAGGLVVRGRGSQALSLSQSSAGWDSDTCPHKLTVCLVAKDI</sequence>
<dbReference type="AlphaFoldDB" id="A0A427ALR3"/>
<name>A0A427ALR3_ENSVE</name>
<dbReference type="EMBL" id="AMZH03001992">
    <property type="protein sequence ID" value="RRT77185.1"/>
    <property type="molecule type" value="Genomic_DNA"/>
</dbReference>
<evidence type="ECO:0000313" key="1">
    <source>
        <dbReference type="EMBL" id="RRT77185.1"/>
    </source>
</evidence>
<comment type="caution">
    <text evidence="1">The sequence shown here is derived from an EMBL/GenBank/DDBJ whole genome shotgun (WGS) entry which is preliminary data.</text>
</comment>
<accession>A0A427ALR3</accession>